<dbReference type="InterPro" id="IPR000182">
    <property type="entry name" value="GNAT_dom"/>
</dbReference>
<proteinExistence type="predicted"/>
<name>A0A833HKZ4_9FIRM</name>
<sequence length="201" mass="23214">MDLWREKGIVVNIGLRNRLRGASMKLNEVIYLEEDKYKIKILSGEDIGDINDLCNRAEDYFLMVDKKLPDENTSMELLKDIPPSKTLEDKFLLGVYSYSDNKLIAIVDILRDFHKAGEWMIGLLLLDKEKRKIGLGRAIQSFIEEWVKEQGGSTLKIGVLEINNKAMEFWCKTGYKEYKRVNMEFGGVDEVVIAMEKRLSL</sequence>
<keyword evidence="3" id="KW-1185">Reference proteome</keyword>
<feature type="domain" description="N-acetyltransferase" evidence="1">
    <location>
        <begin position="37"/>
        <end position="200"/>
    </location>
</feature>
<accession>A0A833HKZ4</accession>
<dbReference type="CDD" id="cd04301">
    <property type="entry name" value="NAT_SF"/>
    <property type="match status" value="1"/>
</dbReference>
<keyword evidence="2" id="KW-0808">Transferase</keyword>
<gene>
    <name evidence="2" type="ORF">F8153_15855</name>
</gene>
<dbReference type="Proteomes" id="UP000465601">
    <property type="component" value="Unassembled WGS sequence"/>
</dbReference>
<dbReference type="Gene3D" id="3.40.630.30">
    <property type="match status" value="1"/>
</dbReference>
<dbReference type="GO" id="GO:0016747">
    <property type="term" value="F:acyltransferase activity, transferring groups other than amino-acyl groups"/>
    <property type="evidence" value="ECO:0007669"/>
    <property type="project" value="InterPro"/>
</dbReference>
<protein>
    <submittedName>
        <fullName evidence="2">GNAT family N-acetyltransferase</fullName>
    </submittedName>
</protein>
<dbReference type="Pfam" id="PF00583">
    <property type="entry name" value="Acetyltransf_1"/>
    <property type="match status" value="1"/>
</dbReference>
<dbReference type="InterPro" id="IPR016181">
    <property type="entry name" value="Acyl_CoA_acyltransferase"/>
</dbReference>
<evidence type="ECO:0000259" key="1">
    <source>
        <dbReference type="PROSITE" id="PS51186"/>
    </source>
</evidence>
<organism evidence="2 3">
    <name type="scientific">Alkaliphilus serpentinus</name>
    <dbReference type="NCBI Taxonomy" id="1482731"/>
    <lineage>
        <taxon>Bacteria</taxon>
        <taxon>Bacillati</taxon>
        <taxon>Bacillota</taxon>
        <taxon>Clostridia</taxon>
        <taxon>Peptostreptococcales</taxon>
        <taxon>Natronincolaceae</taxon>
        <taxon>Alkaliphilus</taxon>
    </lineage>
</organism>
<dbReference type="PROSITE" id="PS51186">
    <property type="entry name" value="GNAT"/>
    <property type="match status" value="1"/>
</dbReference>
<evidence type="ECO:0000313" key="2">
    <source>
        <dbReference type="EMBL" id="KAB3524440.1"/>
    </source>
</evidence>
<dbReference type="EMBL" id="WBZB01000080">
    <property type="protein sequence ID" value="KAB3524440.1"/>
    <property type="molecule type" value="Genomic_DNA"/>
</dbReference>
<comment type="caution">
    <text evidence="2">The sequence shown here is derived from an EMBL/GenBank/DDBJ whole genome shotgun (WGS) entry which is preliminary data.</text>
</comment>
<dbReference type="AlphaFoldDB" id="A0A833HKZ4"/>
<dbReference type="SUPFAM" id="SSF55729">
    <property type="entry name" value="Acyl-CoA N-acyltransferases (Nat)"/>
    <property type="match status" value="1"/>
</dbReference>
<evidence type="ECO:0000313" key="3">
    <source>
        <dbReference type="Proteomes" id="UP000465601"/>
    </source>
</evidence>
<reference evidence="2 3" key="1">
    <citation type="submission" date="2019-10" db="EMBL/GenBank/DDBJ databases">
        <title>Alkaliphilus serpentinus sp. nov. and Alkaliphilus pronyensis sp. nov., two novel anaerobic alkaliphilic species isolated from the serpentinized-hosted hydrothermal field of the Prony Bay (New Caledonia).</title>
        <authorList>
            <person name="Postec A."/>
        </authorList>
    </citation>
    <scope>NUCLEOTIDE SEQUENCE [LARGE SCALE GENOMIC DNA]</scope>
    <source>
        <strain evidence="2 3">LacT</strain>
    </source>
</reference>